<evidence type="ECO:0000259" key="14">
    <source>
        <dbReference type="Pfam" id="PF11527"/>
    </source>
</evidence>
<dbReference type="PANTHER" id="PTHR15487">
    <property type="entry name" value="ADP-RIBOSYLATION FACTOR-LIKE PROTEIN 2-BINDING PROTEIN"/>
    <property type="match status" value="1"/>
</dbReference>
<keyword evidence="10 12" id="KW-0539">Nucleus</keyword>
<keyword evidence="6 12" id="KW-0963">Cytoplasm</keyword>
<evidence type="ECO:0000256" key="9">
    <source>
        <dbReference type="ARBA" id="ARBA00023212"/>
    </source>
</evidence>
<keyword evidence="16" id="KW-1185">Reference proteome</keyword>
<reference evidence="15" key="1">
    <citation type="submission" date="2022-02" db="EMBL/GenBank/DDBJ databases">
        <title>Atlantic sturgeon de novo genome assembly.</title>
        <authorList>
            <person name="Stock M."/>
            <person name="Klopp C."/>
            <person name="Guiguen Y."/>
            <person name="Cabau C."/>
            <person name="Parinello H."/>
            <person name="Santidrian Yebra-Pimentel E."/>
            <person name="Kuhl H."/>
            <person name="Dirks R.P."/>
            <person name="Guessner J."/>
            <person name="Wuertz S."/>
            <person name="Du K."/>
            <person name="Schartl M."/>
        </authorList>
    </citation>
    <scope>NUCLEOTIDE SEQUENCE</scope>
    <source>
        <strain evidence="15">STURGEONOMICS-FGT-2020</strain>
        <tissue evidence="15">Whole blood</tissue>
    </source>
</reference>
<dbReference type="InterPro" id="IPR042541">
    <property type="entry name" value="BART_sf"/>
</dbReference>
<evidence type="ECO:0000256" key="7">
    <source>
        <dbReference type="ARBA" id="ARBA00023069"/>
    </source>
</evidence>
<evidence type="ECO:0000313" key="16">
    <source>
        <dbReference type="Proteomes" id="UP001230051"/>
    </source>
</evidence>
<evidence type="ECO:0000256" key="6">
    <source>
        <dbReference type="ARBA" id="ARBA00022490"/>
    </source>
</evidence>
<proteinExistence type="inferred from homology"/>
<comment type="caution">
    <text evidence="15">The sequence shown here is derived from an EMBL/GenBank/DDBJ whole genome shotgun (WGS) entry which is preliminary data.</text>
</comment>
<keyword evidence="13" id="KW-0472">Membrane</keyword>
<dbReference type="InterPro" id="IPR023379">
    <property type="entry name" value="BART_dom"/>
</dbReference>
<accession>A0AAD8D3P1</accession>
<dbReference type="GO" id="GO:0005634">
    <property type="term" value="C:nucleus"/>
    <property type="evidence" value="ECO:0007669"/>
    <property type="project" value="UniProtKB-SubCell"/>
</dbReference>
<dbReference type="Gene3D" id="1.20.1520.10">
    <property type="entry name" value="ADP-ribosylation factor-like 2-binding protein, domain"/>
    <property type="match status" value="1"/>
</dbReference>
<keyword evidence="8 12" id="KW-0496">Mitochondrion</keyword>
<dbReference type="Pfam" id="PF11527">
    <property type="entry name" value="ARL2_Bind_BART"/>
    <property type="match status" value="1"/>
</dbReference>
<keyword evidence="13" id="KW-0812">Transmembrane</keyword>
<feature type="domain" description="BART" evidence="14">
    <location>
        <begin position="53"/>
        <end position="166"/>
    </location>
</feature>
<organism evidence="15 16">
    <name type="scientific">Acipenser oxyrinchus oxyrinchus</name>
    <dbReference type="NCBI Taxonomy" id="40147"/>
    <lineage>
        <taxon>Eukaryota</taxon>
        <taxon>Metazoa</taxon>
        <taxon>Chordata</taxon>
        <taxon>Craniata</taxon>
        <taxon>Vertebrata</taxon>
        <taxon>Euteleostomi</taxon>
        <taxon>Actinopterygii</taxon>
        <taxon>Chondrostei</taxon>
        <taxon>Acipenseriformes</taxon>
        <taxon>Acipenseridae</taxon>
        <taxon>Acipenser</taxon>
    </lineage>
</organism>
<gene>
    <name evidence="15" type="primary">ARL2BP</name>
    <name evidence="15" type="ORF">AOXY_G18114</name>
</gene>
<evidence type="ECO:0000256" key="12">
    <source>
        <dbReference type="RuleBase" id="RU367099"/>
    </source>
</evidence>
<dbReference type="EMBL" id="JAGXEW010000017">
    <property type="protein sequence ID" value="KAK1161886.1"/>
    <property type="molecule type" value="Genomic_DNA"/>
</dbReference>
<dbReference type="AlphaFoldDB" id="A0AAD8D3P1"/>
<dbReference type="GO" id="GO:0005758">
    <property type="term" value="C:mitochondrial intermembrane space"/>
    <property type="evidence" value="ECO:0007669"/>
    <property type="project" value="UniProtKB-SubCell"/>
</dbReference>
<keyword evidence="9 12" id="KW-0206">Cytoskeleton</keyword>
<evidence type="ECO:0000313" key="15">
    <source>
        <dbReference type="EMBL" id="KAK1161886.1"/>
    </source>
</evidence>
<sequence length="197" mass="22768">MLYACLVSAQQVLLLGQFPFLLWIVVKVSAYVAFVIILYIFFFFSSSDADATFDTVVGYIEDIMMGDEFQQLQRNFMEKHYLEFEDSEENKLSYTPIFNEHIDLLEKYIEQQLIERMPGFSMSVFTTSLQQHKDEIAGDIFDMLLTFTDFLAFKEMFLDYRAEKEGRGFDLSSGLVVRSLTTSSSAPLTVNNCLSFQ</sequence>
<evidence type="ECO:0000256" key="3">
    <source>
        <dbReference type="ARBA" id="ARBA00004300"/>
    </source>
</evidence>
<feature type="transmembrane region" description="Helical" evidence="13">
    <location>
        <begin position="20"/>
        <end position="44"/>
    </location>
</feature>
<evidence type="ECO:0000256" key="5">
    <source>
        <dbReference type="ARBA" id="ARBA00014849"/>
    </source>
</evidence>
<evidence type="ECO:0000256" key="4">
    <source>
        <dbReference type="ARBA" id="ARBA00009880"/>
    </source>
</evidence>
<evidence type="ECO:0000256" key="11">
    <source>
        <dbReference type="ARBA" id="ARBA00023273"/>
    </source>
</evidence>
<keyword evidence="7 12" id="KW-0969">Cilium</keyword>
<evidence type="ECO:0000256" key="10">
    <source>
        <dbReference type="ARBA" id="ARBA00023242"/>
    </source>
</evidence>
<keyword evidence="11 12" id="KW-0966">Cell projection</keyword>
<dbReference type="GO" id="GO:0051457">
    <property type="term" value="P:maintenance of protein location in nucleus"/>
    <property type="evidence" value="ECO:0007669"/>
    <property type="project" value="TreeGrafter"/>
</dbReference>
<dbReference type="InterPro" id="IPR038849">
    <property type="entry name" value="ARL2BP"/>
</dbReference>
<dbReference type="PANTHER" id="PTHR15487:SF4">
    <property type="entry name" value="ADP-RIBOSYLATION FACTOR-LIKE PROTEIN 2-BINDING PROTEIN"/>
    <property type="match status" value="1"/>
</dbReference>
<evidence type="ECO:0000256" key="13">
    <source>
        <dbReference type="SAM" id="Phobius"/>
    </source>
</evidence>
<protein>
    <recommendedName>
        <fullName evidence="5 12">ADP-ribosylation factor-like protein 2-binding protein</fullName>
        <shortName evidence="12">ARF-like 2-binding protein</shortName>
    </recommendedName>
</protein>
<dbReference type="GO" id="GO:0005929">
    <property type="term" value="C:cilium"/>
    <property type="evidence" value="ECO:0007669"/>
    <property type="project" value="UniProtKB-UniRule"/>
</dbReference>
<name>A0AAD8D3P1_ACIOX</name>
<comment type="similarity">
    <text evidence="4 12">Belongs to the ARL2BP family.</text>
</comment>
<evidence type="ECO:0000256" key="8">
    <source>
        <dbReference type="ARBA" id="ARBA00023128"/>
    </source>
</evidence>
<comment type="function">
    <text evidence="12">Plays a role as an effector of the ADP-ribosylation factor-like protein 2, ARL2.</text>
</comment>
<evidence type="ECO:0000256" key="2">
    <source>
        <dbReference type="ARBA" id="ARBA00004123"/>
    </source>
</evidence>
<keyword evidence="13" id="KW-1133">Transmembrane helix</keyword>
<comment type="subcellular location">
    <subcellularLocation>
        <location evidence="1 12">Cytoplasm</location>
        <location evidence="1 12">Cytoskeleton</location>
        <location evidence="1 12">Cilium basal body</location>
    </subcellularLocation>
    <subcellularLocation>
        <location evidence="3 12">Cytoplasm</location>
        <location evidence="3 12">Cytoskeleton</location>
        <location evidence="3 12">Microtubule organizing center</location>
        <location evidence="3 12">Centrosome</location>
    </subcellularLocation>
    <subcellularLocation>
        <location evidence="12">Cytoplasm</location>
    </subcellularLocation>
    <subcellularLocation>
        <location evidence="2 12">Nucleus</location>
    </subcellularLocation>
    <subcellularLocation>
        <location evidence="12">Mitochondrion intermembrane space</location>
    </subcellularLocation>
</comment>
<dbReference type="Proteomes" id="UP001230051">
    <property type="component" value="Unassembled WGS sequence"/>
</dbReference>
<dbReference type="GO" id="GO:0005813">
    <property type="term" value="C:centrosome"/>
    <property type="evidence" value="ECO:0007669"/>
    <property type="project" value="UniProtKB-SubCell"/>
</dbReference>
<evidence type="ECO:0000256" key="1">
    <source>
        <dbReference type="ARBA" id="ARBA00004120"/>
    </source>
</evidence>